<evidence type="ECO:0000256" key="8">
    <source>
        <dbReference type="ARBA" id="ARBA00022729"/>
    </source>
</evidence>
<sequence>MALATLALLGGLAAAQFPPKPEGVKTLQSKHHPGVKLSYKEPGLCETTPGVKSYAGYVHLPVEALNETHEHNGYPINTFYWFFESRKDPHNAPLAIWLNGGPGGSSLLGALSENGPCFVSNDSKSTYLNPWSWNNEANLLFIDQPNQVGYSYDVLTNVTVNLGADDPERNSPIEPTDFSDGVPEQNSTFLVGTMSSQKVSSTANSTQHAATAIWHFAQTWFEEFPQYKPDDERISLFTESYGGHYGPGFMDDFVRQNSKIDKGEIPAKGAHYLHLSTLGIINGCIDAPDMIESEIIFAYNNTYGVEAISKEEYESSLHEFRKPGGVRDDIEKCREAEAKTDPHDHGDVAKTNEICSAAVHRATNISDEVFVRAARGARFDVTHDALDSFPPPYMFGWLNQYEVQKAFGVPVNHSWFSPAVAYAFDRTGDLVKGGQLKQIKNVLDHGVNVALFHGDRDFACNWIGGEQYSLNVPWSHQKEFSKAGYTPLVLSEPYTQSGGLVRQYGNFSFTRVYQAGHMVPSYQPQAAYRIFMRAMTHRDIATGAIDLNDYAIERGSQYFTTGPSDTWWMKNDVLPQTPHQCYVLDQSSRCTGEEKKSIQDGTAIVKDWILVGRTSNADGTATDDKIASSLANQVPFKTDL</sequence>
<evidence type="ECO:0000256" key="13">
    <source>
        <dbReference type="ARBA" id="ARBA00037356"/>
    </source>
</evidence>
<dbReference type="Proteomes" id="UP000237631">
    <property type="component" value="Unassembled WGS sequence"/>
</dbReference>
<evidence type="ECO:0000256" key="10">
    <source>
        <dbReference type="ARBA" id="ARBA00023026"/>
    </source>
</evidence>
<organism evidence="16 17">
    <name type="scientific">Cercospora berteroae</name>
    <dbReference type="NCBI Taxonomy" id="357750"/>
    <lineage>
        <taxon>Eukaryota</taxon>
        <taxon>Fungi</taxon>
        <taxon>Dikarya</taxon>
        <taxon>Ascomycota</taxon>
        <taxon>Pezizomycotina</taxon>
        <taxon>Dothideomycetes</taxon>
        <taxon>Dothideomycetidae</taxon>
        <taxon>Mycosphaerellales</taxon>
        <taxon>Mycosphaerellaceae</taxon>
        <taxon>Cercospora</taxon>
    </lineage>
</organism>
<evidence type="ECO:0000313" key="16">
    <source>
        <dbReference type="EMBL" id="PPJ61289.1"/>
    </source>
</evidence>
<keyword evidence="7 14" id="KW-0645">Protease</keyword>
<dbReference type="PANTHER" id="PTHR11802">
    <property type="entry name" value="SERINE PROTEASE FAMILY S10 SERINE CARBOXYPEPTIDASE"/>
    <property type="match status" value="1"/>
</dbReference>
<gene>
    <name evidence="16" type="ORF">CBER1_09336</name>
</gene>
<dbReference type="GO" id="GO:0004185">
    <property type="term" value="F:serine-type carboxypeptidase activity"/>
    <property type="evidence" value="ECO:0007669"/>
    <property type="project" value="UniProtKB-UniRule"/>
</dbReference>
<comment type="catalytic activity">
    <reaction evidence="1">
        <text>Preferential release of a C-terminal arginine or lysine residue.</text>
        <dbReference type="EC" id="3.4.16.6"/>
    </reaction>
</comment>
<dbReference type="GO" id="GO:0006508">
    <property type="term" value="P:proteolysis"/>
    <property type="evidence" value="ECO:0007669"/>
    <property type="project" value="UniProtKB-KW"/>
</dbReference>
<dbReference type="EC" id="3.4.16.-" evidence="14"/>
<evidence type="ECO:0000256" key="9">
    <source>
        <dbReference type="ARBA" id="ARBA00022801"/>
    </source>
</evidence>
<evidence type="ECO:0000256" key="5">
    <source>
        <dbReference type="ARBA" id="ARBA00022622"/>
    </source>
</evidence>
<keyword evidence="4" id="KW-1003">Cell membrane</keyword>
<dbReference type="GO" id="GO:0098552">
    <property type="term" value="C:side of membrane"/>
    <property type="evidence" value="ECO:0007669"/>
    <property type="project" value="UniProtKB-KW"/>
</dbReference>
<dbReference type="EMBL" id="PNEN01000070">
    <property type="protein sequence ID" value="PPJ61289.1"/>
    <property type="molecule type" value="Genomic_DNA"/>
</dbReference>
<feature type="chain" id="PRO_5015727032" description="Carboxypeptidase" evidence="15">
    <location>
        <begin position="16"/>
        <end position="640"/>
    </location>
</feature>
<evidence type="ECO:0000256" key="12">
    <source>
        <dbReference type="ARBA" id="ARBA00023288"/>
    </source>
</evidence>
<evidence type="ECO:0000256" key="15">
    <source>
        <dbReference type="SAM" id="SignalP"/>
    </source>
</evidence>
<evidence type="ECO:0000256" key="3">
    <source>
        <dbReference type="ARBA" id="ARBA00009431"/>
    </source>
</evidence>
<keyword evidence="11" id="KW-0325">Glycoprotein</keyword>
<accession>A0A2S6CNJ1</accession>
<comment type="subcellular location">
    <subcellularLocation>
        <location evidence="2">Cell membrane</location>
        <topology evidence="2">Lipid-anchor</topology>
        <topology evidence="2">GPI-anchor</topology>
    </subcellularLocation>
</comment>
<evidence type="ECO:0000256" key="14">
    <source>
        <dbReference type="RuleBase" id="RU361156"/>
    </source>
</evidence>
<name>A0A2S6CNJ1_9PEZI</name>
<evidence type="ECO:0000313" key="17">
    <source>
        <dbReference type="Proteomes" id="UP000237631"/>
    </source>
</evidence>
<keyword evidence="5" id="KW-0336">GPI-anchor</keyword>
<dbReference type="GO" id="GO:0005886">
    <property type="term" value="C:plasma membrane"/>
    <property type="evidence" value="ECO:0007669"/>
    <property type="project" value="UniProtKB-SubCell"/>
</dbReference>
<evidence type="ECO:0000256" key="1">
    <source>
        <dbReference type="ARBA" id="ARBA00001003"/>
    </source>
</evidence>
<dbReference type="InterPro" id="IPR018202">
    <property type="entry name" value="Ser_caboxypep_ser_AS"/>
</dbReference>
<evidence type="ECO:0000256" key="6">
    <source>
        <dbReference type="ARBA" id="ARBA00022645"/>
    </source>
</evidence>
<reference evidence="17" key="1">
    <citation type="journal article" date="2017" name="bioRxiv">
        <title>Conservation of a gene cluster reveals novel cercosporin biosynthetic mechanisms and extends production to the genus Colletotrichum.</title>
        <authorList>
            <person name="de Jonge R."/>
            <person name="Ebert M.K."/>
            <person name="Huitt-Roehl C.R."/>
            <person name="Pal P."/>
            <person name="Suttle J.C."/>
            <person name="Spanner R.E."/>
            <person name="Neubauer J.D."/>
            <person name="Jurick W.M.II."/>
            <person name="Stott K.A."/>
            <person name="Secor G.A."/>
            <person name="Thomma B.P.H.J."/>
            <person name="Van de Peer Y."/>
            <person name="Townsend C.A."/>
            <person name="Bolton M.D."/>
        </authorList>
    </citation>
    <scope>NUCLEOTIDE SEQUENCE [LARGE SCALE GENOMIC DNA]</scope>
    <source>
        <strain evidence="17">CBS538.71</strain>
    </source>
</reference>
<dbReference type="Pfam" id="PF00450">
    <property type="entry name" value="Peptidase_S10"/>
    <property type="match status" value="1"/>
</dbReference>
<dbReference type="STRING" id="357750.A0A2S6CNJ1"/>
<protein>
    <recommendedName>
        <fullName evidence="14">Carboxypeptidase</fullName>
        <ecNumber evidence="14">3.4.16.-</ecNumber>
    </recommendedName>
</protein>
<evidence type="ECO:0000256" key="11">
    <source>
        <dbReference type="ARBA" id="ARBA00023180"/>
    </source>
</evidence>
<evidence type="ECO:0000256" key="7">
    <source>
        <dbReference type="ARBA" id="ARBA00022670"/>
    </source>
</evidence>
<dbReference type="GO" id="GO:0000324">
    <property type="term" value="C:fungal-type vacuole"/>
    <property type="evidence" value="ECO:0007669"/>
    <property type="project" value="TreeGrafter"/>
</dbReference>
<dbReference type="PANTHER" id="PTHR11802:SF189">
    <property type="entry name" value="CARBOXYPEPTIDASE"/>
    <property type="match status" value="1"/>
</dbReference>
<feature type="signal peptide" evidence="15">
    <location>
        <begin position="1"/>
        <end position="15"/>
    </location>
</feature>
<dbReference type="InterPro" id="IPR029058">
    <property type="entry name" value="AB_hydrolase_fold"/>
</dbReference>
<comment type="similarity">
    <text evidence="3 14">Belongs to the peptidase S10 family.</text>
</comment>
<proteinExistence type="inferred from homology"/>
<keyword evidence="8 15" id="KW-0732">Signal</keyword>
<dbReference type="PROSITE" id="PS00131">
    <property type="entry name" value="CARBOXYPEPT_SER_SER"/>
    <property type="match status" value="1"/>
</dbReference>
<evidence type="ECO:0000256" key="2">
    <source>
        <dbReference type="ARBA" id="ARBA00004609"/>
    </source>
</evidence>
<dbReference type="AlphaFoldDB" id="A0A2S6CNJ1"/>
<keyword evidence="10" id="KW-0843">Virulence</keyword>
<comment type="function">
    <text evidence="13">Extracellular serine carboxypeptidase that contributes to pathogenicity.</text>
</comment>
<keyword evidence="9 14" id="KW-0378">Hydrolase</keyword>
<keyword evidence="12" id="KW-0449">Lipoprotein</keyword>
<dbReference type="OrthoDB" id="443318at2759"/>
<keyword evidence="5" id="KW-0472">Membrane</keyword>
<dbReference type="InterPro" id="IPR001563">
    <property type="entry name" value="Peptidase_S10"/>
</dbReference>
<dbReference type="InterPro" id="IPR033124">
    <property type="entry name" value="Ser_caboxypep_his_AS"/>
</dbReference>
<dbReference type="SUPFAM" id="SSF53474">
    <property type="entry name" value="alpha/beta-Hydrolases"/>
    <property type="match status" value="1"/>
</dbReference>
<dbReference type="PRINTS" id="PR00724">
    <property type="entry name" value="CRBOXYPTASEC"/>
</dbReference>
<evidence type="ECO:0000256" key="4">
    <source>
        <dbReference type="ARBA" id="ARBA00022475"/>
    </source>
</evidence>
<comment type="caution">
    <text evidence="16">The sequence shown here is derived from an EMBL/GenBank/DDBJ whole genome shotgun (WGS) entry which is preliminary data.</text>
</comment>
<keyword evidence="17" id="KW-1185">Reference proteome</keyword>
<dbReference type="PROSITE" id="PS00560">
    <property type="entry name" value="CARBOXYPEPT_SER_HIS"/>
    <property type="match status" value="1"/>
</dbReference>
<dbReference type="Gene3D" id="3.40.50.1820">
    <property type="entry name" value="alpha/beta hydrolase"/>
    <property type="match status" value="1"/>
</dbReference>
<keyword evidence="6 14" id="KW-0121">Carboxypeptidase</keyword>